<dbReference type="Pfam" id="PF10539">
    <property type="entry name" value="Dev_Cell_Death"/>
    <property type="match status" value="1"/>
</dbReference>
<evidence type="ECO:0000313" key="3">
    <source>
        <dbReference type="EMBL" id="CAK0887703.1"/>
    </source>
</evidence>
<comment type="caution">
    <text evidence="3">The sequence shown here is derived from an EMBL/GenBank/DDBJ whole genome shotgun (WGS) entry which is preliminary data.</text>
</comment>
<organism evidence="3 4">
    <name type="scientific">Prorocentrum cordatum</name>
    <dbReference type="NCBI Taxonomy" id="2364126"/>
    <lineage>
        <taxon>Eukaryota</taxon>
        <taxon>Sar</taxon>
        <taxon>Alveolata</taxon>
        <taxon>Dinophyceae</taxon>
        <taxon>Prorocentrales</taxon>
        <taxon>Prorocentraceae</taxon>
        <taxon>Prorocentrum</taxon>
    </lineage>
</organism>
<dbReference type="Proteomes" id="UP001189429">
    <property type="component" value="Unassembled WGS sequence"/>
</dbReference>
<evidence type="ECO:0000256" key="1">
    <source>
        <dbReference type="SAM" id="MobiDB-lite"/>
    </source>
</evidence>
<gene>
    <name evidence="3" type="ORF">PCOR1329_LOCUS68684</name>
</gene>
<sequence length="318" mass="33477">MPDGRAPSRALSARPAGGLRRPPAMPAWQPAKRAPGKAAWVWQDPAARGHVRPPPWRESPGCGGAGKGQPAGKAAGYIFACNNSTQGECERRRLMGSPASELGQMRACIAPGLPIFLLNMQSLKIFGPLSAASAPALNLEPDAFGRRFHAQLRVAPAGAVREAKLPSRPPSGAQSRARVEELQRLLREGSEGPARAGLAARQARAAVGGAAAPARPRPGRSVTGENMGIAQGIVNPPSGSIASRLPCLPAFCLRGVESANEMLAAAGQEQESHEVGCDAMRMHDLKGIHHVRHIKQYRAGGLFQHDVHAPAVGEKEQE</sequence>
<dbReference type="EMBL" id="CAUYUJ010018975">
    <property type="protein sequence ID" value="CAK0887703.1"/>
    <property type="molecule type" value="Genomic_DNA"/>
</dbReference>
<dbReference type="SMART" id="SM00767">
    <property type="entry name" value="DCD"/>
    <property type="match status" value="1"/>
</dbReference>
<feature type="region of interest" description="Disordered" evidence="1">
    <location>
        <begin position="1"/>
        <end position="39"/>
    </location>
</feature>
<dbReference type="PANTHER" id="PTHR46444">
    <property type="entry name" value="DCD (DEVELOPMENT AND CELL DEATH) DOMAIN PROTEIN-RELATED"/>
    <property type="match status" value="1"/>
</dbReference>
<protein>
    <recommendedName>
        <fullName evidence="2">DCD domain-containing protein</fullName>
    </recommendedName>
</protein>
<proteinExistence type="predicted"/>
<evidence type="ECO:0000313" key="4">
    <source>
        <dbReference type="Proteomes" id="UP001189429"/>
    </source>
</evidence>
<dbReference type="PANTHER" id="PTHR46444:SF19">
    <property type="entry name" value="OS02G0745600 PROTEIN"/>
    <property type="match status" value="1"/>
</dbReference>
<feature type="domain" description="DCD" evidence="2">
    <location>
        <begin position="72"/>
        <end position="200"/>
    </location>
</feature>
<evidence type="ECO:0000259" key="2">
    <source>
        <dbReference type="PROSITE" id="PS51222"/>
    </source>
</evidence>
<dbReference type="InterPro" id="IPR013989">
    <property type="entry name" value="Dev_and_cell_death_domain"/>
</dbReference>
<reference evidence="3" key="1">
    <citation type="submission" date="2023-10" db="EMBL/GenBank/DDBJ databases">
        <authorList>
            <person name="Chen Y."/>
            <person name="Shah S."/>
            <person name="Dougan E. K."/>
            <person name="Thang M."/>
            <person name="Chan C."/>
        </authorList>
    </citation>
    <scope>NUCLEOTIDE SEQUENCE [LARGE SCALE GENOMIC DNA]</scope>
</reference>
<keyword evidence="4" id="KW-1185">Reference proteome</keyword>
<dbReference type="PROSITE" id="PS51222">
    <property type="entry name" value="DCD"/>
    <property type="match status" value="1"/>
</dbReference>
<name>A0ABN9WQH0_9DINO</name>
<accession>A0ABN9WQH0</accession>
<feature type="compositionally biased region" description="Low complexity" evidence="1">
    <location>
        <begin position="1"/>
        <end position="16"/>
    </location>
</feature>